<organism evidence="2 3">
    <name type="scientific">Brassica cretica</name>
    <name type="common">Mustard</name>
    <dbReference type="NCBI Taxonomy" id="69181"/>
    <lineage>
        <taxon>Eukaryota</taxon>
        <taxon>Viridiplantae</taxon>
        <taxon>Streptophyta</taxon>
        <taxon>Embryophyta</taxon>
        <taxon>Tracheophyta</taxon>
        <taxon>Spermatophyta</taxon>
        <taxon>Magnoliopsida</taxon>
        <taxon>eudicotyledons</taxon>
        <taxon>Gunneridae</taxon>
        <taxon>Pentapetalae</taxon>
        <taxon>rosids</taxon>
        <taxon>malvids</taxon>
        <taxon>Brassicales</taxon>
        <taxon>Brassicaceae</taxon>
        <taxon>Brassiceae</taxon>
        <taxon>Brassica</taxon>
    </lineage>
</organism>
<name>A0ABQ7DVB0_BRACR</name>
<dbReference type="Proteomes" id="UP000266723">
    <property type="component" value="Unassembled WGS sequence"/>
</dbReference>
<gene>
    <name evidence="2" type="ORF">DY000_02031971</name>
</gene>
<accession>A0ABQ7DVB0</accession>
<feature type="region of interest" description="Disordered" evidence="1">
    <location>
        <begin position="25"/>
        <end position="205"/>
    </location>
</feature>
<comment type="caution">
    <text evidence="2">The sequence shown here is derived from an EMBL/GenBank/DDBJ whole genome shotgun (WGS) entry which is preliminary data.</text>
</comment>
<evidence type="ECO:0000313" key="3">
    <source>
        <dbReference type="Proteomes" id="UP000266723"/>
    </source>
</evidence>
<feature type="compositionally biased region" description="Basic and acidic residues" evidence="1">
    <location>
        <begin position="187"/>
        <end position="205"/>
    </location>
</feature>
<protein>
    <submittedName>
        <fullName evidence="2">Uncharacterized protein</fullName>
    </submittedName>
</protein>
<feature type="compositionally biased region" description="Basic and acidic residues" evidence="1">
    <location>
        <begin position="340"/>
        <end position="349"/>
    </location>
</feature>
<keyword evidence="3" id="KW-1185">Reference proteome</keyword>
<feature type="compositionally biased region" description="Basic and acidic residues" evidence="1">
    <location>
        <begin position="58"/>
        <end position="83"/>
    </location>
</feature>
<evidence type="ECO:0000313" key="2">
    <source>
        <dbReference type="EMBL" id="KAF3581792.1"/>
    </source>
</evidence>
<feature type="compositionally biased region" description="Polar residues" evidence="1">
    <location>
        <begin position="25"/>
        <end position="35"/>
    </location>
</feature>
<reference evidence="2 3" key="1">
    <citation type="journal article" date="2020" name="BMC Genomics">
        <title>Intraspecific diversification of the crop wild relative Brassica cretica Lam. using demographic model selection.</title>
        <authorList>
            <person name="Kioukis A."/>
            <person name="Michalopoulou V.A."/>
            <person name="Briers L."/>
            <person name="Pirintsos S."/>
            <person name="Studholme D.J."/>
            <person name="Pavlidis P."/>
            <person name="Sarris P.F."/>
        </authorList>
    </citation>
    <scope>NUCLEOTIDE SEQUENCE [LARGE SCALE GENOMIC DNA]</scope>
    <source>
        <strain evidence="3">cv. PFS-1207/04</strain>
    </source>
</reference>
<feature type="compositionally biased region" description="Polar residues" evidence="1">
    <location>
        <begin position="294"/>
        <end position="303"/>
    </location>
</feature>
<feature type="compositionally biased region" description="Polar residues" evidence="1">
    <location>
        <begin position="120"/>
        <end position="135"/>
    </location>
</feature>
<proteinExistence type="predicted"/>
<evidence type="ECO:0000256" key="1">
    <source>
        <dbReference type="SAM" id="MobiDB-lite"/>
    </source>
</evidence>
<feature type="region of interest" description="Disordered" evidence="1">
    <location>
        <begin position="286"/>
        <end position="317"/>
    </location>
</feature>
<sequence length="374" mass="41997">MTYQIHEEKNAETTEGIKIFESSYGRNVMQNQRTSRALRDRTRDTVSSSEWRPKKIQGSRDENRPAQHWDRGNTSDRSRRSIDSQRTISENPRRQGFMAQARGRNSRSITPEDNRPEIPNRSSGGEATGGTVNKRSSPEGHDLEKDIQNSPSMEVASREIGQDGTTIKTTGEDMLIISKPQGLRQSKTQDHDEETEKEREERELEKSIEKYANLAMTEVMIDEDDLLDDIAEMEKQAVDAKMEDGRIEAISQLSPERHDIQTRETKTRGKTSIIALQKEAVGEIMGNNKKEQNNIHSSQQATIQGRRRGARSSDLKGALASKKLASRGLLSTKAKVLKSVRETTHDSSKVPRHVVYPSASSSRKTVSKLGSVVS</sequence>
<feature type="compositionally biased region" description="Basic and acidic residues" evidence="1">
    <location>
        <begin position="136"/>
        <end position="147"/>
    </location>
</feature>
<dbReference type="EMBL" id="QGKV02000649">
    <property type="protein sequence ID" value="KAF3581792.1"/>
    <property type="molecule type" value="Genomic_DNA"/>
</dbReference>
<feature type="region of interest" description="Disordered" evidence="1">
    <location>
        <begin position="340"/>
        <end position="374"/>
    </location>
</feature>